<name>A0A9N8Z0T2_9GLOM</name>
<keyword evidence="2" id="KW-1133">Transmembrane helix</keyword>
<feature type="region of interest" description="Disordered" evidence="1">
    <location>
        <begin position="199"/>
        <end position="224"/>
    </location>
</feature>
<reference evidence="3" key="1">
    <citation type="submission" date="2021-06" db="EMBL/GenBank/DDBJ databases">
        <authorList>
            <person name="Kallberg Y."/>
            <person name="Tangrot J."/>
            <person name="Rosling A."/>
        </authorList>
    </citation>
    <scope>NUCLEOTIDE SEQUENCE</scope>
    <source>
        <strain evidence="3">MT106</strain>
    </source>
</reference>
<feature type="transmembrane region" description="Helical" evidence="2">
    <location>
        <begin position="20"/>
        <end position="39"/>
    </location>
</feature>
<comment type="caution">
    <text evidence="3">The sequence shown here is derived from an EMBL/GenBank/DDBJ whole genome shotgun (WGS) entry which is preliminary data.</text>
</comment>
<gene>
    <name evidence="3" type="ORF">AGERDE_LOCUS2372</name>
</gene>
<dbReference type="Proteomes" id="UP000789831">
    <property type="component" value="Unassembled WGS sequence"/>
</dbReference>
<accession>A0A9N8Z0T2</accession>
<evidence type="ECO:0000256" key="1">
    <source>
        <dbReference type="SAM" id="MobiDB-lite"/>
    </source>
</evidence>
<proteinExistence type="predicted"/>
<dbReference type="EMBL" id="CAJVPL010000195">
    <property type="protein sequence ID" value="CAG8463421.1"/>
    <property type="molecule type" value="Genomic_DNA"/>
</dbReference>
<evidence type="ECO:0000256" key="2">
    <source>
        <dbReference type="SAM" id="Phobius"/>
    </source>
</evidence>
<dbReference type="AlphaFoldDB" id="A0A9N8Z0T2"/>
<evidence type="ECO:0000313" key="4">
    <source>
        <dbReference type="Proteomes" id="UP000789831"/>
    </source>
</evidence>
<organism evidence="3 4">
    <name type="scientific">Ambispora gerdemannii</name>
    <dbReference type="NCBI Taxonomy" id="144530"/>
    <lineage>
        <taxon>Eukaryota</taxon>
        <taxon>Fungi</taxon>
        <taxon>Fungi incertae sedis</taxon>
        <taxon>Mucoromycota</taxon>
        <taxon>Glomeromycotina</taxon>
        <taxon>Glomeromycetes</taxon>
        <taxon>Archaeosporales</taxon>
        <taxon>Ambisporaceae</taxon>
        <taxon>Ambispora</taxon>
    </lineage>
</organism>
<keyword evidence="2" id="KW-0812">Transmembrane</keyword>
<evidence type="ECO:0000313" key="3">
    <source>
        <dbReference type="EMBL" id="CAG8463421.1"/>
    </source>
</evidence>
<keyword evidence="2" id="KW-0472">Membrane</keyword>
<protein>
    <submittedName>
        <fullName evidence="3">11687_t:CDS:1</fullName>
    </submittedName>
</protein>
<feature type="compositionally biased region" description="Pro residues" evidence="1">
    <location>
        <begin position="208"/>
        <end position="218"/>
    </location>
</feature>
<sequence length="224" mass="25045">MKCQHQSNIGSVQDRSLFSAVTRVLSVLLVWLTTSLYAFTLPEIGDHTMAVQLQYENRIGTYLYQTTMANYIQEIASAKEARGGTEVPDVETGLVEYASTKLAEGVSGEFIPPCLLRRHDIKKSEARKIAIALEPSVDGLKMERTNIRILFFYRPTIKSKSEIDVELDIQYDNNFGSMMKNEEDVTQLYEPLSAMRSFGQVVPSDPSSSPPSPSPPSSFPRKNV</sequence>
<keyword evidence="4" id="KW-1185">Reference proteome</keyword>